<evidence type="ECO:0000313" key="3">
    <source>
        <dbReference type="Proteomes" id="UP001556617"/>
    </source>
</evidence>
<accession>A0ABV3S572</accession>
<dbReference type="RefSeq" id="WP_367975434.1">
    <property type="nucleotide sequence ID" value="NZ_JBFPEQ010000001.1"/>
</dbReference>
<dbReference type="Pfam" id="PF18768">
    <property type="entry name" value="RNPP_C"/>
    <property type="match status" value="1"/>
</dbReference>
<comment type="caution">
    <text evidence="2">The sequence shown here is derived from an EMBL/GenBank/DDBJ whole genome shotgun (WGS) entry which is preliminary data.</text>
</comment>
<dbReference type="InterPro" id="IPR053163">
    <property type="entry name" value="HTH-type_regulator_Rgg"/>
</dbReference>
<dbReference type="PANTHER" id="PTHR37038">
    <property type="entry name" value="TRANSCRIPTIONAL REGULATOR-RELATED"/>
    <property type="match status" value="1"/>
</dbReference>
<dbReference type="Pfam" id="PF01381">
    <property type="entry name" value="HTH_3"/>
    <property type="match status" value="1"/>
</dbReference>
<keyword evidence="3" id="KW-1185">Reference proteome</keyword>
<name>A0ABV3S572_9LACO</name>
<dbReference type="SUPFAM" id="SSF48452">
    <property type="entry name" value="TPR-like"/>
    <property type="match status" value="1"/>
</dbReference>
<proteinExistence type="predicted"/>
<organism evidence="2 3">
    <name type="scientific">Leuconostoc aquikimchii</name>
    <dbReference type="NCBI Taxonomy" id="3236804"/>
    <lineage>
        <taxon>Bacteria</taxon>
        <taxon>Bacillati</taxon>
        <taxon>Bacillota</taxon>
        <taxon>Bacilli</taxon>
        <taxon>Lactobacillales</taxon>
        <taxon>Lactobacillaceae</taxon>
        <taxon>Leuconostoc</taxon>
    </lineage>
</organism>
<dbReference type="SUPFAM" id="SSF47413">
    <property type="entry name" value="lambda repressor-like DNA-binding domains"/>
    <property type="match status" value="1"/>
</dbReference>
<dbReference type="CDD" id="cd00093">
    <property type="entry name" value="HTH_XRE"/>
    <property type="match status" value="1"/>
</dbReference>
<dbReference type="InterPro" id="IPR041315">
    <property type="entry name" value="PlcR_TPR"/>
</dbReference>
<dbReference type="PROSITE" id="PS50943">
    <property type="entry name" value="HTH_CROC1"/>
    <property type="match status" value="1"/>
</dbReference>
<protein>
    <submittedName>
        <fullName evidence="2">Helix-turn-helix domain-containing protein</fullName>
    </submittedName>
</protein>
<dbReference type="InterPro" id="IPR010982">
    <property type="entry name" value="Lambda_DNA-bd_dom_sf"/>
</dbReference>
<dbReference type="InterPro" id="IPR011990">
    <property type="entry name" value="TPR-like_helical_dom_sf"/>
</dbReference>
<sequence>MGEHNFNVAEKLGSFIKLNRLKIGMTQYQLAENICSQSMISSIERGIDVPNVVLFTQICQRLNIRTTDQFLTQSLDINSFLEFSDTLFELCKKHQYKDMLTLMNKSDILEKLVSDQDIQIYYYYYSCALYHLKIDTTDAIRYLKLAAHFTMAQPYNPKSEIEMLLINTLASFYLEIGNFEKSSILFESVYKQFMKGTVMSENLNVILYHYGDYLYATKNYTQALKVFLNGFDAVIMKQSYFMLAEYALSISQCYEKLGDHLKSEHYHNKHVVFFDILTRNTQ</sequence>
<dbReference type="SMART" id="SM00530">
    <property type="entry name" value="HTH_XRE"/>
    <property type="match status" value="1"/>
</dbReference>
<evidence type="ECO:0000259" key="1">
    <source>
        <dbReference type="PROSITE" id="PS50943"/>
    </source>
</evidence>
<reference evidence="2 3" key="1">
    <citation type="submission" date="2024-07" db="EMBL/GenBank/DDBJ databases">
        <authorList>
            <person name="Yun M."/>
        </authorList>
    </citation>
    <scope>NUCLEOTIDE SEQUENCE [LARGE SCALE GENOMIC DNA]</scope>
    <source>
        <strain evidence="2 3">MS01</strain>
    </source>
</reference>
<dbReference type="Proteomes" id="UP001556617">
    <property type="component" value="Unassembled WGS sequence"/>
</dbReference>
<evidence type="ECO:0000313" key="2">
    <source>
        <dbReference type="EMBL" id="MEX0381604.1"/>
    </source>
</evidence>
<dbReference type="InterPro" id="IPR001387">
    <property type="entry name" value="Cro/C1-type_HTH"/>
</dbReference>
<dbReference type="EMBL" id="JBFPER010000001">
    <property type="protein sequence ID" value="MEX0381604.1"/>
    <property type="molecule type" value="Genomic_DNA"/>
</dbReference>
<feature type="domain" description="HTH cro/C1-type" evidence="1">
    <location>
        <begin position="16"/>
        <end position="70"/>
    </location>
</feature>
<dbReference type="PANTHER" id="PTHR37038:SF14">
    <property type="entry name" value="TRANSCRIPTIONAL ACTIVATOR"/>
    <property type="match status" value="1"/>
</dbReference>
<gene>
    <name evidence="2" type="ORF">AB3K24_09715</name>
</gene>
<dbReference type="Gene3D" id="1.25.40.10">
    <property type="entry name" value="Tetratricopeptide repeat domain"/>
    <property type="match status" value="1"/>
</dbReference>